<sequence>MVVVHLGPAISKFLLPQLLGLSPLFWPFNLYVPLARQLPSVCNAVSSTTTILVFRLRRIMLDQPVAAGGRSSSGISRWERAIRLLLQLLRLAPSSSIRRTPPPAALHLQSETLHSLSTITL</sequence>
<accession>A0A5K1CIL2</accession>
<proteinExistence type="predicted"/>
<dbReference type="EMBL" id="LR721782">
    <property type="protein sequence ID" value="VVW26840.1"/>
    <property type="molecule type" value="Genomic_DNA"/>
</dbReference>
<dbReference type="AlphaFoldDB" id="A0A5K1CIL2"/>
<evidence type="ECO:0000313" key="1">
    <source>
        <dbReference type="EMBL" id="VVW26840.1"/>
    </source>
</evidence>
<gene>
    <name evidence="1" type="ORF">NYM_LOCUS17392</name>
</gene>
<reference evidence="1" key="1">
    <citation type="submission" date="2019-09" db="EMBL/GenBank/DDBJ databases">
        <authorList>
            <person name="Zhang L."/>
        </authorList>
    </citation>
    <scope>NUCLEOTIDE SEQUENCE</scope>
</reference>
<organism evidence="1">
    <name type="scientific">Nymphaea colorata</name>
    <name type="common">pocket water lily</name>
    <dbReference type="NCBI Taxonomy" id="210225"/>
    <lineage>
        <taxon>Eukaryota</taxon>
        <taxon>Viridiplantae</taxon>
        <taxon>Streptophyta</taxon>
        <taxon>Embryophyta</taxon>
        <taxon>Tracheophyta</taxon>
        <taxon>Spermatophyta</taxon>
        <taxon>Magnoliopsida</taxon>
        <taxon>Nymphaeales</taxon>
        <taxon>Nymphaeaceae</taxon>
        <taxon>Nymphaea</taxon>
    </lineage>
</organism>
<name>A0A5K1CIL2_9MAGN</name>
<dbReference type="Gramene" id="NC4G0047430.1">
    <property type="protein sequence ID" value="NC4G0047430.1:cds"/>
    <property type="gene ID" value="NC4G0047430"/>
</dbReference>
<protein>
    <submittedName>
        <fullName evidence="1">Uncharacterized protein</fullName>
    </submittedName>
</protein>